<dbReference type="Proteomes" id="UP000606786">
    <property type="component" value="Unassembled WGS sequence"/>
</dbReference>
<gene>
    <name evidence="1" type="ORF">CCAP1982_LOCUS4468</name>
</gene>
<organism evidence="1 2">
    <name type="scientific">Ceratitis capitata</name>
    <name type="common">Mediterranean fruit fly</name>
    <name type="synonym">Tephritis capitata</name>
    <dbReference type="NCBI Taxonomy" id="7213"/>
    <lineage>
        <taxon>Eukaryota</taxon>
        <taxon>Metazoa</taxon>
        <taxon>Ecdysozoa</taxon>
        <taxon>Arthropoda</taxon>
        <taxon>Hexapoda</taxon>
        <taxon>Insecta</taxon>
        <taxon>Pterygota</taxon>
        <taxon>Neoptera</taxon>
        <taxon>Endopterygota</taxon>
        <taxon>Diptera</taxon>
        <taxon>Brachycera</taxon>
        <taxon>Muscomorpha</taxon>
        <taxon>Tephritoidea</taxon>
        <taxon>Tephritidae</taxon>
        <taxon>Ceratitis</taxon>
        <taxon>Ceratitis</taxon>
    </lineage>
</organism>
<keyword evidence="2" id="KW-1185">Reference proteome</keyword>
<name>A0A811UE39_CERCA</name>
<reference evidence="1" key="1">
    <citation type="submission" date="2020-11" db="EMBL/GenBank/DDBJ databases">
        <authorList>
            <person name="Whitehead M."/>
        </authorList>
    </citation>
    <scope>NUCLEOTIDE SEQUENCE</scope>
    <source>
        <strain evidence="1">EGII</strain>
    </source>
</reference>
<evidence type="ECO:0000313" key="2">
    <source>
        <dbReference type="Proteomes" id="UP000606786"/>
    </source>
</evidence>
<protein>
    <submittedName>
        <fullName evidence="1">(Mediterranean fruit fly) hypothetical protein</fullName>
    </submittedName>
</protein>
<evidence type="ECO:0000313" key="1">
    <source>
        <dbReference type="EMBL" id="CAD6995765.1"/>
    </source>
</evidence>
<sequence length="108" mass="12532">MYICMCVSVFRQNLKTKTDYNNTEVHALIINRAYKIKIHKSVVAPAPNIIPLCTCIHTFVACLVKSESKTSEKCRAFAPHFSMHHSNWCTFYICMYVNKKRSEQQQQA</sequence>
<dbReference type="EMBL" id="CAJHJT010000001">
    <property type="protein sequence ID" value="CAD6995765.1"/>
    <property type="molecule type" value="Genomic_DNA"/>
</dbReference>
<accession>A0A811UE39</accession>
<dbReference type="AlphaFoldDB" id="A0A811UE39"/>
<comment type="caution">
    <text evidence="1">The sequence shown here is derived from an EMBL/GenBank/DDBJ whole genome shotgun (WGS) entry which is preliminary data.</text>
</comment>
<proteinExistence type="predicted"/>